<dbReference type="SUPFAM" id="SSF56935">
    <property type="entry name" value="Porins"/>
    <property type="match status" value="1"/>
</dbReference>
<evidence type="ECO:0000313" key="13">
    <source>
        <dbReference type="EMBL" id="KAB7741154.1"/>
    </source>
</evidence>
<keyword evidence="4 8" id="KW-0812">Transmembrane</keyword>
<dbReference type="InterPro" id="IPR036942">
    <property type="entry name" value="Beta-barrel_TonB_sf"/>
</dbReference>
<feature type="chain" id="PRO_5026982969" evidence="10">
    <location>
        <begin position="24"/>
        <end position="677"/>
    </location>
</feature>
<dbReference type="Pfam" id="PF07715">
    <property type="entry name" value="Plug"/>
    <property type="match status" value="1"/>
</dbReference>
<organism evidence="13 14">
    <name type="scientific">Parvibaculum sedimenti</name>
    <dbReference type="NCBI Taxonomy" id="2608632"/>
    <lineage>
        <taxon>Bacteria</taxon>
        <taxon>Pseudomonadati</taxon>
        <taxon>Pseudomonadota</taxon>
        <taxon>Alphaproteobacteria</taxon>
        <taxon>Hyphomicrobiales</taxon>
        <taxon>Parvibaculaceae</taxon>
        <taxon>Parvibaculum</taxon>
    </lineage>
</organism>
<dbReference type="GO" id="GO:0015344">
    <property type="term" value="F:siderophore uptake transmembrane transporter activity"/>
    <property type="evidence" value="ECO:0007669"/>
    <property type="project" value="TreeGrafter"/>
</dbReference>
<dbReference type="AlphaFoldDB" id="A0A6N6VPZ5"/>
<evidence type="ECO:0000256" key="5">
    <source>
        <dbReference type="ARBA" id="ARBA00023077"/>
    </source>
</evidence>
<dbReference type="Pfam" id="PF00593">
    <property type="entry name" value="TonB_dep_Rec_b-barrel"/>
    <property type="match status" value="1"/>
</dbReference>
<name>A0A6N6VPZ5_9HYPH</name>
<feature type="domain" description="TonB-dependent receptor-like beta-barrel" evidence="11">
    <location>
        <begin position="249"/>
        <end position="645"/>
    </location>
</feature>
<keyword evidence="14" id="KW-1185">Reference proteome</keyword>
<evidence type="ECO:0000259" key="11">
    <source>
        <dbReference type="Pfam" id="PF00593"/>
    </source>
</evidence>
<dbReference type="InterPro" id="IPR037066">
    <property type="entry name" value="Plug_dom_sf"/>
</dbReference>
<dbReference type="PANTHER" id="PTHR30069:SF40">
    <property type="entry name" value="TONB-DEPENDENT RECEPTOR NMB0964-RELATED"/>
    <property type="match status" value="1"/>
</dbReference>
<dbReference type="InterPro" id="IPR039426">
    <property type="entry name" value="TonB-dep_rcpt-like"/>
</dbReference>
<evidence type="ECO:0000256" key="1">
    <source>
        <dbReference type="ARBA" id="ARBA00004571"/>
    </source>
</evidence>
<evidence type="ECO:0000259" key="12">
    <source>
        <dbReference type="Pfam" id="PF07715"/>
    </source>
</evidence>
<accession>A0A6N6VPZ5</accession>
<evidence type="ECO:0000256" key="4">
    <source>
        <dbReference type="ARBA" id="ARBA00022692"/>
    </source>
</evidence>
<feature type="domain" description="TonB-dependent receptor plug" evidence="12">
    <location>
        <begin position="45"/>
        <end position="149"/>
    </location>
</feature>
<dbReference type="PANTHER" id="PTHR30069">
    <property type="entry name" value="TONB-DEPENDENT OUTER MEMBRANE RECEPTOR"/>
    <property type="match status" value="1"/>
</dbReference>
<evidence type="ECO:0000256" key="6">
    <source>
        <dbReference type="ARBA" id="ARBA00023136"/>
    </source>
</evidence>
<dbReference type="EMBL" id="WESC01000004">
    <property type="protein sequence ID" value="KAB7741154.1"/>
    <property type="molecule type" value="Genomic_DNA"/>
</dbReference>
<evidence type="ECO:0000256" key="7">
    <source>
        <dbReference type="ARBA" id="ARBA00023237"/>
    </source>
</evidence>
<keyword evidence="3 8" id="KW-1134">Transmembrane beta strand</keyword>
<dbReference type="Gene3D" id="2.40.170.20">
    <property type="entry name" value="TonB-dependent receptor, beta-barrel domain"/>
    <property type="match status" value="1"/>
</dbReference>
<evidence type="ECO:0000313" key="14">
    <source>
        <dbReference type="Proteomes" id="UP000468901"/>
    </source>
</evidence>
<comment type="caution">
    <text evidence="13">The sequence shown here is derived from an EMBL/GenBank/DDBJ whole genome shotgun (WGS) entry which is preliminary data.</text>
</comment>
<dbReference type="GO" id="GO:0009279">
    <property type="term" value="C:cell outer membrane"/>
    <property type="evidence" value="ECO:0007669"/>
    <property type="project" value="UniProtKB-SubCell"/>
</dbReference>
<dbReference type="InterPro" id="IPR000531">
    <property type="entry name" value="Beta-barrel_TonB"/>
</dbReference>
<evidence type="ECO:0000256" key="2">
    <source>
        <dbReference type="ARBA" id="ARBA00022448"/>
    </source>
</evidence>
<evidence type="ECO:0000256" key="10">
    <source>
        <dbReference type="SAM" id="SignalP"/>
    </source>
</evidence>
<protein>
    <submittedName>
        <fullName evidence="13">TonB-dependent receptor</fullName>
    </submittedName>
</protein>
<sequence>MGYVELGAAAIVLSIAMGTPVAAADTAGLADEIVVTASPIFSTPDDLATQVTVIGRDEILNKGASTLGALLADEPGIAQSSFAAGASRPIIRGLDNFRVHILENGLGGDGVSAVSEDHGVPIDPMSAEKVEVVRGPATLRYGSEAIGGVVNVINSRIPTFIPEGGYTGEVSGSYDTVDDGRQGSAMVEASTGRVVWHADAYDRIADDYRIPGGTSRQSETWADSKGVAGGASVLFDSGYVGASISHFDSDYGIPVPDDLSDPTFINMEQTKVQTAAEFNDLGSWAKTLRVTGGYTKYNHGEVGMNSGDVGSRFDDTLWEGRAELLHGNVGPFTGAIGIHAIDHDLSAGGEGGDLLAPTTTKTLAAFFFEEMPLTDVLKFQLGGRIEHVAIEGSAFDETTFVDHLTDKSFVPLSGSSGLVWQLGNGWVAGGTLQASQRAPEALELFSKGAHDAMGTFEIGDVGLTKETAYSGELSLRREGENFSFQAAVYETKFDNYILKQYTGETCGEDFASCTPGGSGGDFRQVRYSQQDATFRGFEIGGKHSVAKLDDGTIGLDGRFDMVRATLDAGGNVPRIPPMRVGAGVYYEANQWSGRIGALYAFSQTDLGAFETETGGYTLLNAELHYLLPKEITHATPVELSLIGDNLLNDDIRNSVSFKKDGMLLPGRDVRFVATARF</sequence>
<proteinExistence type="inferred from homology"/>
<dbReference type="Proteomes" id="UP000468901">
    <property type="component" value="Unassembled WGS sequence"/>
</dbReference>
<evidence type="ECO:0000256" key="8">
    <source>
        <dbReference type="PROSITE-ProRule" id="PRU01360"/>
    </source>
</evidence>
<keyword evidence="2 8" id="KW-0813">Transport</keyword>
<comment type="similarity">
    <text evidence="8 9">Belongs to the TonB-dependent receptor family.</text>
</comment>
<evidence type="ECO:0000256" key="3">
    <source>
        <dbReference type="ARBA" id="ARBA00022452"/>
    </source>
</evidence>
<comment type="subcellular location">
    <subcellularLocation>
        <location evidence="1 8">Cell outer membrane</location>
        <topology evidence="1 8">Multi-pass membrane protein</topology>
    </subcellularLocation>
</comment>
<keyword evidence="13" id="KW-0675">Receptor</keyword>
<dbReference type="Gene3D" id="2.170.130.10">
    <property type="entry name" value="TonB-dependent receptor, plug domain"/>
    <property type="match status" value="1"/>
</dbReference>
<keyword evidence="6 8" id="KW-0472">Membrane</keyword>
<feature type="signal peptide" evidence="10">
    <location>
        <begin position="1"/>
        <end position="23"/>
    </location>
</feature>
<reference evidence="13 14" key="1">
    <citation type="submission" date="2019-09" db="EMBL/GenBank/DDBJ databases">
        <title>Parvibaculum sedimenti sp. nov., isolated from sediment.</title>
        <authorList>
            <person name="Wang Y."/>
        </authorList>
    </citation>
    <scope>NUCLEOTIDE SEQUENCE [LARGE SCALE GENOMIC DNA]</scope>
    <source>
        <strain evidence="13 14">HXT-9</strain>
    </source>
</reference>
<dbReference type="InterPro" id="IPR012910">
    <property type="entry name" value="Plug_dom"/>
</dbReference>
<dbReference type="PROSITE" id="PS52016">
    <property type="entry name" value="TONB_DEPENDENT_REC_3"/>
    <property type="match status" value="1"/>
</dbReference>
<keyword evidence="7 8" id="KW-0998">Cell outer membrane</keyword>
<keyword evidence="10" id="KW-0732">Signal</keyword>
<dbReference type="RefSeq" id="WP_152215127.1">
    <property type="nucleotide sequence ID" value="NZ_WESC01000004.1"/>
</dbReference>
<gene>
    <name evidence="13" type="ORF">F2P47_05245</name>
</gene>
<evidence type="ECO:0000256" key="9">
    <source>
        <dbReference type="RuleBase" id="RU003357"/>
    </source>
</evidence>
<dbReference type="GO" id="GO:0044718">
    <property type="term" value="P:siderophore transmembrane transport"/>
    <property type="evidence" value="ECO:0007669"/>
    <property type="project" value="TreeGrafter"/>
</dbReference>
<keyword evidence="5 9" id="KW-0798">TonB box</keyword>